<keyword evidence="2 5" id="KW-0812">Transmembrane</keyword>
<comment type="subcellular location">
    <subcellularLocation>
        <location evidence="1">Membrane</location>
    </subcellularLocation>
</comment>
<evidence type="ECO:0000256" key="4">
    <source>
        <dbReference type="ARBA" id="ARBA00023136"/>
    </source>
</evidence>
<dbReference type="PANTHER" id="PTHR46641:SF2">
    <property type="entry name" value="FMRFAMIDE RECEPTOR"/>
    <property type="match status" value="1"/>
</dbReference>
<evidence type="ECO:0000313" key="8">
    <source>
        <dbReference type="Proteomes" id="UP000507470"/>
    </source>
</evidence>
<evidence type="ECO:0000313" key="7">
    <source>
        <dbReference type="EMBL" id="CAC5401367.1"/>
    </source>
</evidence>
<accession>A0A6J8D157</accession>
<proteinExistence type="predicted"/>
<evidence type="ECO:0000256" key="3">
    <source>
        <dbReference type="ARBA" id="ARBA00022989"/>
    </source>
</evidence>
<dbReference type="InterPro" id="IPR000276">
    <property type="entry name" value="GPCR_Rhodpsn"/>
</dbReference>
<evidence type="ECO:0000256" key="5">
    <source>
        <dbReference type="SAM" id="Phobius"/>
    </source>
</evidence>
<dbReference type="Pfam" id="PF00001">
    <property type="entry name" value="7tm_1"/>
    <property type="match status" value="1"/>
</dbReference>
<dbReference type="Proteomes" id="UP000507470">
    <property type="component" value="Unassembled WGS sequence"/>
</dbReference>
<name>A0A6J8D157_MYTCO</name>
<dbReference type="EMBL" id="CACVKT020006394">
    <property type="protein sequence ID" value="CAC5401367.1"/>
    <property type="molecule type" value="Genomic_DNA"/>
</dbReference>
<dbReference type="Gene3D" id="1.20.1070.10">
    <property type="entry name" value="Rhodopsin 7-helix transmembrane proteins"/>
    <property type="match status" value="2"/>
</dbReference>
<dbReference type="GO" id="GO:0016020">
    <property type="term" value="C:membrane"/>
    <property type="evidence" value="ECO:0007669"/>
    <property type="project" value="UniProtKB-SubCell"/>
</dbReference>
<keyword evidence="8" id="KW-1185">Reference proteome</keyword>
<keyword evidence="3 5" id="KW-1133">Transmembrane helix</keyword>
<dbReference type="CDD" id="cd00637">
    <property type="entry name" value="7tm_classA_rhodopsin-like"/>
    <property type="match status" value="1"/>
</dbReference>
<dbReference type="SUPFAM" id="SSF81321">
    <property type="entry name" value="Family A G protein-coupled receptor-like"/>
    <property type="match status" value="2"/>
</dbReference>
<reference evidence="7 8" key="1">
    <citation type="submission" date="2020-06" db="EMBL/GenBank/DDBJ databases">
        <authorList>
            <person name="Li R."/>
            <person name="Bekaert M."/>
        </authorList>
    </citation>
    <scope>NUCLEOTIDE SEQUENCE [LARGE SCALE GENOMIC DNA]</scope>
    <source>
        <strain evidence="8">wild</strain>
    </source>
</reference>
<feature type="transmembrane region" description="Helical" evidence="5">
    <location>
        <begin position="67"/>
        <end position="91"/>
    </location>
</feature>
<feature type="transmembrane region" description="Helical" evidence="5">
    <location>
        <begin position="198"/>
        <end position="218"/>
    </location>
</feature>
<feature type="domain" description="G-protein coupled receptors family 1 profile" evidence="6">
    <location>
        <begin position="71"/>
        <end position="257"/>
    </location>
</feature>
<keyword evidence="4 5" id="KW-0472">Membrane</keyword>
<dbReference type="GO" id="GO:0004930">
    <property type="term" value="F:G protein-coupled receptor activity"/>
    <property type="evidence" value="ECO:0007669"/>
    <property type="project" value="InterPro"/>
</dbReference>
<evidence type="ECO:0000259" key="6">
    <source>
        <dbReference type="PROSITE" id="PS50262"/>
    </source>
</evidence>
<dbReference type="InterPro" id="IPR017452">
    <property type="entry name" value="GPCR_Rhodpsn_7TM"/>
</dbReference>
<protein>
    <recommendedName>
        <fullName evidence="6">G-protein coupled receptors family 1 profile domain-containing protein</fullName>
    </recommendedName>
</protein>
<dbReference type="PANTHER" id="PTHR46641">
    <property type="entry name" value="FMRFAMIDE RECEPTOR-RELATED"/>
    <property type="match status" value="1"/>
</dbReference>
<gene>
    <name evidence="7" type="ORF">MCOR_35458</name>
</gene>
<dbReference type="AlphaFoldDB" id="A0A6J8D157"/>
<organism evidence="7 8">
    <name type="scientific">Mytilus coruscus</name>
    <name type="common">Sea mussel</name>
    <dbReference type="NCBI Taxonomy" id="42192"/>
    <lineage>
        <taxon>Eukaryota</taxon>
        <taxon>Metazoa</taxon>
        <taxon>Spiralia</taxon>
        <taxon>Lophotrochozoa</taxon>
        <taxon>Mollusca</taxon>
        <taxon>Bivalvia</taxon>
        <taxon>Autobranchia</taxon>
        <taxon>Pteriomorphia</taxon>
        <taxon>Mytilida</taxon>
        <taxon>Mytiloidea</taxon>
        <taxon>Mytilidae</taxon>
        <taxon>Mytilinae</taxon>
        <taxon>Mytilus</taxon>
    </lineage>
</organism>
<feature type="transmembrane region" description="Helical" evidence="5">
    <location>
        <begin position="154"/>
        <end position="178"/>
    </location>
</feature>
<evidence type="ECO:0000256" key="2">
    <source>
        <dbReference type="ARBA" id="ARBA00022692"/>
    </source>
</evidence>
<feature type="transmembrane region" description="Helical" evidence="5">
    <location>
        <begin position="103"/>
        <end position="124"/>
    </location>
</feature>
<dbReference type="InterPro" id="IPR052954">
    <property type="entry name" value="GPCR-Ligand_Int"/>
</dbReference>
<dbReference type="PROSITE" id="PS50262">
    <property type="entry name" value="G_PROTEIN_RECEP_F1_2"/>
    <property type="match status" value="1"/>
</dbReference>
<evidence type="ECO:0000256" key="1">
    <source>
        <dbReference type="ARBA" id="ARBA00004370"/>
    </source>
</evidence>
<sequence length="466" mass="53716">MQGLALADGLTALCAYGFEPFFNMHYERIGDGNEPSGFLQKEDFKRLVALKFPYCFMHYCLPNLGDTFHLVSILLTTSLGLQKVFAVACPIWSKTQMNERKSFIVCGTCCLFSLVVNIPKLFVISFSNGKKGDTCLVSKPHKAIQKYILAYYPIFYAIILIGAVVTMLVSTCYIICALCRRKRVRGHATSSRAEKKSCILIVCVMMVFFLAEVPRVYISTILFSTYRSNLDMENAALHKTKNVLSQRFEACLADILYHDIADESCISEFDEQSSSFKLMMKKSLEINLDYYLLIDKENVMDIRYRYHLKENYFKYLADILLDEYNHNVREFEKINTHFLLDYAIKAFCNRTTKYNTAIELIIDDYFQKIDSCRYPTEGLDASFFILGSSPYSEPMNYIMNSVLGHIDITLEHLKLLTEILKLSMIIGCTSNFLIYIVMSEKLREALKKTFKCRKHQEDAIQMQTRG</sequence>